<organism evidence="1 2">
    <name type="scientific">Neorhizobium alkalisoli</name>
    <dbReference type="NCBI Taxonomy" id="528178"/>
    <lineage>
        <taxon>Bacteria</taxon>
        <taxon>Pseudomonadati</taxon>
        <taxon>Pseudomonadota</taxon>
        <taxon>Alphaproteobacteria</taxon>
        <taxon>Hyphomicrobiales</taxon>
        <taxon>Rhizobiaceae</taxon>
        <taxon>Rhizobium/Agrobacterium group</taxon>
        <taxon>Neorhizobium</taxon>
    </lineage>
</organism>
<name>A0A561QAY3_9HYPH</name>
<dbReference type="Proteomes" id="UP000320653">
    <property type="component" value="Unassembled WGS sequence"/>
</dbReference>
<evidence type="ECO:0000313" key="1">
    <source>
        <dbReference type="EMBL" id="TWF47523.1"/>
    </source>
</evidence>
<protein>
    <submittedName>
        <fullName evidence="1">Uncharacterized protein</fullName>
    </submittedName>
</protein>
<proteinExistence type="predicted"/>
<dbReference type="AlphaFoldDB" id="A0A561QAY3"/>
<keyword evidence="2" id="KW-1185">Reference proteome</keyword>
<reference evidence="1 2" key="1">
    <citation type="submission" date="2019-06" db="EMBL/GenBank/DDBJ databases">
        <title>Sorghum-associated microbial communities from plants grown in Nebraska, USA.</title>
        <authorList>
            <person name="Schachtman D."/>
        </authorList>
    </citation>
    <scope>NUCLEOTIDE SEQUENCE [LARGE SCALE GENOMIC DNA]</scope>
    <source>
        <strain evidence="1 2">1225</strain>
    </source>
</reference>
<evidence type="ECO:0000313" key="2">
    <source>
        <dbReference type="Proteomes" id="UP000320653"/>
    </source>
</evidence>
<dbReference type="EMBL" id="VIWP01000011">
    <property type="protein sequence ID" value="TWF47523.1"/>
    <property type="molecule type" value="Genomic_DNA"/>
</dbReference>
<sequence>MDEWLVARTEPVAREVEVRSQAHRQYNKVLKKLPSSFEIPVLSVT</sequence>
<comment type="caution">
    <text evidence="1">The sequence shown here is derived from an EMBL/GenBank/DDBJ whole genome shotgun (WGS) entry which is preliminary data.</text>
</comment>
<gene>
    <name evidence="1" type="ORF">FHW37_11124</name>
</gene>
<accession>A0A561QAY3</accession>